<keyword evidence="2" id="KW-0732">Signal</keyword>
<protein>
    <submittedName>
        <fullName evidence="3">Uncharacterized protein</fullName>
    </submittedName>
</protein>
<feature type="region of interest" description="Disordered" evidence="1">
    <location>
        <begin position="271"/>
        <end position="302"/>
    </location>
</feature>
<name>A0A818GCC8_9BILA</name>
<feature type="compositionally biased region" description="Basic and acidic residues" evidence="1">
    <location>
        <begin position="30"/>
        <end position="57"/>
    </location>
</feature>
<proteinExistence type="predicted"/>
<feature type="compositionally biased region" description="Low complexity" evidence="1">
    <location>
        <begin position="281"/>
        <end position="295"/>
    </location>
</feature>
<dbReference type="AlphaFoldDB" id="A0A818GCC8"/>
<evidence type="ECO:0000256" key="1">
    <source>
        <dbReference type="SAM" id="MobiDB-lite"/>
    </source>
</evidence>
<sequence>MHWTCLVLGVILILTAIDLDSASKHHRNRGGKDDQESLLDKHEREKEKKDRKKDEETKKDENRNITCYKCDGDLCRDPLQTGYAIPTVQCEHSCWKGVFVSSVRRSCGNKRCGLSFQGSSAISNTCCQTPLYDDNEQQQSTDSFRCTSTYLSNEYFPQDDEFGDEIMNMSKSLHMNSPEGKMYDSDINNENKRLQRKLLIEQLHSQLVHNQLQRTQPRDYLRILHQSNTPAYWYKTPTPSRSVYFYDRNYQKQIQQPVTTIEKPKVNVKAVQSKPIQTPRSSSKYSSFVQKSSLSMSPRPKHTIDTHRITTTKSFPLKQSSCEHYHPPSPNFSQRYPSAQSRFSTLPPINIIKQEYNLLNINENEISNHQPIINESRKNLNPIVVPSAS</sequence>
<reference evidence="3" key="1">
    <citation type="submission" date="2021-02" db="EMBL/GenBank/DDBJ databases">
        <authorList>
            <person name="Nowell W R."/>
        </authorList>
    </citation>
    <scope>NUCLEOTIDE SEQUENCE</scope>
</reference>
<feature type="signal peptide" evidence="2">
    <location>
        <begin position="1"/>
        <end position="22"/>
    </location>
</feature>
<comment type="caution">
    <text evidence="3">The sequence shown here is derived from an EMBL/GenBank/DDBJ whole genome shotgun (WGS) entry which is preliminary data.</text>
</comment>
<feature type="chain" id="PRO_5032443040" evidence="2">
    <location>
        <begin position="23"/>
        <end position="389"/>
    </location>
</feature>
<dbReference type="EMBL" id="CAJOAZ010000011">
    <property type="protein sequence ID" value="CAF3486505.1"/>
    <property type="molecule type" value="Genomic_DNA"/>
</dbReference>
<accession>A0A818GCC8</accession>
<evidence type="ECO:0000313" key="4">
    <source>
        <dbReference type="Proteomes" id="UP000663844"/>
    </source>
</evidence>
<gene>
    <name evidence="3" type="ORF">OXD698_LOCUS456</name>
</gene>
<evidence type="ECO:0000256" key="2">
    <source>
        <dbReference type="SAM" id="SignalP"/>
    </source>
</evidence>
<feature type="region of interest" description="Disordered" evidence="1">
    <location>
        <begin position="24"/>
        <end position="57"/>
    </location>
</feature>
<organism evidence="3 4">
    <name type="scientific">Adineta steineri</name>
    <dbReference type="NCBI Taxonomy" id="433720"/>
    <lineage>
        <taxon>Eukaryota</taxon>
        <taxon>Metazoa</taxon>
        <taxon>Spiralia</taxon>
        <taxon>Gnathifera</taxon>
        <taxon>Rotifera</taxon>
        <taxon>Eurotatoria</taxon>
        <taxon>Bdelloidea</taxon>
        <taxon>Adinetida</taxon>
        <taxon>Adinetidae</taxon>
        <taxon>Adineta</taxon>
    </lineage>
</organism>
<dbReference type="Proteomes" id="UP000663844">
    <property type="component" value="Unassembled WGS sequence"/>
</dbReference>
<evidence type="ECO:0000313" key="3">
    <source>
        <dbReference type="EMBL" id="CAF3486505.1"/>
    </source>
</evidence>